<dbReference type="PANTHER" id="PTHR34824">
    <property type="entry name" value="HEAT-INDUCIBLE TRANSCRIPTION REPRESSOR HRCA"/>
    <property type="match status" value="1"/>
</dbReference>
<evidence type="ECO:0000256" key="6">
    <source>
        <dbReference type="HAMAP-Rule" id="MF_00081"/>
    </source>
</evidence>
<dbReference type="Pfam" id="PF01628">
    <property type="entry name" value="HrcA"/>
    <property type="match status" value="1"/>
</dbReference>
<dbReference type="AlphaFoldDB" id="A0A5R9AMI3"/>
<keyword evidence="10" id="KW-1185">Reference proteome</keyword>
<keyword evidence="3 6" id="KW-0346">Stress response</keyword>
<reference evidence="9 10" key="1">
    <citation type="submission" date="2019-05" db="EMBL/GenBank/DDBJ databases">
        <title>Nesterenkonia sp. GY239, isolated from the Southern Atlantic Ocean.</title>
        <authorList>
            <person name="Zhang G."/>
        </authorList>
    </citation>
    <scope>NUCLEOTIDE SEQUENCE [LARGE SCALE GENOMIC DNA]</scope>
    <source>
        <strain evidence="9 10">GY239</strain>
    </source>
</reference>
<dbReference type="NCBIfam" id="TIGR00331">
    <property type="entry name" value="hrcA"/>
    <property type="match status" value="1"/>
</dbReference>
<dbReference type="InterPro" id="IPR036390">
    <property type="entry name" value="WH_DNA-bd_sf"/>
</dbReference>
<dbReference type="SUPFAM" id="SSF46785">
    <property type="entry name" value="Winged helix' DNA-binding domain"/>
    <property type="match status" value="1"/>
</dbReference>
<dbReference type="InterPro" id="IPR021153">
    <property type="entry name" value="HrcA_C"/>
</dbReference>
<dbReference type="SUPFAM" id="SSF55781">
    <property type="entry name" value="GAF domain-like"/>
    <property type="match status" value="1"/>
</dbReference>
<dbReference type="Gene3D" id="3.30.450.40">
    <property type="match status" value="1"/>
</dbReference>
<dbReference type="HAMAP" id="MF_00081">
    <property type="entry name" value="HrcA"/>
    <property type="match status" value="1"/>
</dbReference>
<dbReference type="GO" id="GO:0045892">
    <property type="term" value="P:negative regulation of DNA-templated transcription"/>
    <property type="evidence" value="ECO:0007669"/>
    <property type="project" value="UniProtKB-UniRule"/>
</dbReference>
<evidence type="ECO:0000256" key="4">
    <source>
        <dbReference type="ARBA" id="ARBA00023163"/>
    </source>
</evidence>
<dbReference type="PANTHER" id="PTHR34824:SF1">
    <property type="entry name" value="HEAT-INDUCIBLE TRANSCRIPTION REPRESSOR HRCA"/>
    <property type="match status" value="1"/>
</dbReference>
<dbReference type="PIRSF" id="PIRSF005485">
    <property type="entry name" value="HrcA"/>
    <property type="match status" value="1"/>
</dbReference>
<evidence type="ECO:0000256" key="2">
    <source>
        <dbReference type="ARBA" id="ARBA00023015"/>
    </source>
</evidence>
<comment type="similarity">
    <text evidence="6">Belongs to the HrcA family.</text>
</comment>
<protein>
    <recommendedName>
        <fullName evidence="6">Heat-inducible transcription repressor HrcA</fullName>
    </recommendedName>
</protein>
<evidence type="ECO:0000256" key="1">
    <source>
        <dbReference type="ARBA" id="ARBA00022491"/>
    </source>
</evidence>
<dbReference type="Pfam" id="PF08220">
    <property type="entry name" value="HTH_DeoR"/>
    <property type="match status" value="1"/>
</dbReference>
<sequence>MSDTSTRRLQVLRAIVEDYVQTREPVGSKALVERRSLEVSPATIRNDMAQLEEEGLIVAPHTSAGRIPTDLGYRLFVDRITEVRPLSRAERRAMEILAETADDPDATMEQTVRLLAMLTNQVAVIQHPQHTSATIRHVDVVPMSAQKALVIVILSTGKVEQRMVTLAETVDEESLHRIGLKVSEQLYRRSASAVPIPVDALISAVEPALQPTMAVIAQAVETILESGRVDRIIMAGTANLAKSGGDLGPSIGPILEALEEQVVLLRLLHEMQHDRRGLSVRIGQETSHESLQDTAVVAAEYATGKSGGNGAKLGVVGPTRMDYGSTMSAVRAMARYLSRILSEG</sequence>
<dbReference type="Gene3D" id="3.30.390.60">
    <property type="entry name" value="Heat-inducible transcription repressor hrca homolog, domain 3"/>
    <property type="match status" value="1"/>
</dbReference>
<dbReference type="InterPro" id="IPR001034">
    <property type="entry name" value="DeoR_HTH"/>
</dbReference>
<accession>A0A5R9AMI3</accession>
<evidence type="ECO:0000313" key="9">
    <source>
        <dbReference type="EMBL" id="TLP79364.1"/>
    </source>
</evidence>
<evidence type="ECO:0000256" key="5">
    <source>
        <dbReference type="ARBA" id="ARBA00055319"/>
    </source>
</evidence>
<feature type="domain" description="HTH deoR-type" evidence="8">
    <location>
        <begin position="18"/>
        <end position="61"/>
    </location>
</feature>
<evidence type="ECO:0000313" key="10">
    <source>
        <dbReference type="Proteomes" id="UP000306544"/>
    </source>
</evidence>
<keyword evidence="4 6" id="KW-0804">Transcription</keyword>
<evidence type="ECO:0000259" key="7">
    <source>
        <dbReference type="Pfam" id="PF01628"/>
    </source>
</evidence>
<comment type="function">
    <text evidence="5 6">Negative regulator of class I heat shock genes (grpE-dnaK-dnaJ and groELS operons). Prevents heat-shock induction of these operons.</text>
</comment>
<feature type="domain" description="Heat-inducible transcription repressor HrcA C-terminal" evidence="7">
    <location>
        <begin position="105"/>
        <end position="327"/>
    </location>
</feature>
<dbReference type="FunFam" id="1.10.10.10:FF:000049">
    <property type="entry name" value="Heat-inducible transcription repressor HrcA"/>
    <property type="match status" value="1"/>
</dbReference>
<comment type="caution">
    <text evidence="9">The sequence shown here is derived from an EMBL/GenBank/DDBJ whole genome shotgun (WGS) entry which is preliminary data.</text>
</comment>
<dbReference type="GO" id="GO:0003700">
    <property type="term" value="F:DNA-binding transcription factor activity"/>
    <property type="evidence" value="ECO:0007669"/>
    <property type="project" value="InterPro"/>
</dbReference>
<keyword evidence="1 6" id="KW-0678">Repressor</keyword>
<proteinExistence type="inferred from homology"/>
<dbReference type="InterPro" id="IPR036388">
    <property type="entry name" value="WH-like_DNA-bd_sf"/>
</dbReference>
<gene>
    <name evidence="6 9" type="primary">hrcA</name>
    <name evidence="9" type="ORF">FEF27_01820</name>
</gene>
<dbReference type="InterPro" id="IPR023120">
    <property type="entry name" value="WHTH_transcript_rep_HrcA_IDD"/>
</dbReference>
<dbReference type="RefSeq" id="WP_138169125.1">
    <property type="nucleotide sequence ID" value="NZ_VAWA01000002.1"/>
</dbReference>
<dbReference type="OrthoDB" id="9783139at2"/>
<organism evidence="9 10">
    <name type="scientific">Nesterenkonia sphaerica</name>
    <dbReference type="NCBI Taxonomy" id="1804988"/>
    <lineage>
        <taxon>Bacteria</taxon>
        <taxon>Bacillati</taxon>
        <taxon>Actinomycetota</taxon>
        <taxon>Actinomycetes</taxon>
        <taxon>Micrococcales</taxon>
        <taxon>Micrococcaceae</taxon>
        <taxon>Nesterenkonia</taxon>
    </lineage>
</organism>
<dbReference type="InterPro" id="IPR002571">
    <property type="entry name" value="HrcA"/>
</dbReference>
<dbReference type="InterPro" id="IPR029016">
    <property type="entry name" value="GAF-like_dom_sf"/>
</dbReference>
<dbReference type="GO" id="GO:0003677">
    <property type="term" value="F:DNA binding"/>
    <property type="evidence" value="ECO:0007669"/>
    <property type="project" value="InterPro"/>
</dbReference>
<dbReference type="Gene3D" id="1.10.10.10">
    <property type="entry name" value="Winged helix-like DNA-binding domain superfamily/Winged helix DNA-binding domain"/>
    <property type="match status" value="1"/>
</dbReference>
<dbReference type="Proteomes" id="UP000306544">
    <property type="component" value="Unassembled WGS sequence"/>
</dbReference>
<evidence type="ECO:0000259" key="8">
    <source>
        <dbReference type="Pfam" id="PF08220"/>
    </source>
</evidence>
<dbReference type="EMBL" id="VAWA01000002">
    <property type="protein sequence ID" value="TLP79364.1"/>
    <property type="molecule type" value="Genomic_DNA"/>
</dbReference>
<keyword evidence="2 6" id="KW-0805">Transcription regulation</keyword>
<name>A0A5R9AMI3_9MICC</name>
<evidence type="ECO:0000256" key="3">
    <source>
        <dbReference type="ARBA" id="ARBA00023016"/>
    </source>
</evidence>